<dbReference type="InterPro" id="IPR006634">
    <property type="entry name" value="TLC-dom"/>
</dbReference>
<keyword evidence="3 6" id="KW-1133">Transmembrane helix</keyword>
<reference evidence="8" key="1">
    <citation type="submission" date="2022-07" db="EMBL/GenBank/DDBJ databases">
        <title>Phylogenomic reconstructions and comparative analyses of Kickxellomycotina fungi.</title>
        <authorList>
            <person name="Reynolds N.K."/>
            <person name="Stajich J.E."/>
            <person name="Barry K."/>
            <person name="Grigoriev I.V."/>
            <person name="Crous P."/>
            <person name="Smith M.E."/>
        </authorList>
    </citation>
    <scope>NUCLEOTIDE SEQUENCE</scope>
    <source>
        <strain evidence="8">RSA 861</strain>
    </source>
</reference>
<dbReference type="Pfam" id="PF03798">
    <property type="entry name" value="TRAM_LAG1_CLN8"/>
    <property type="match status" value="1"/>
</dbReference>
<evidence type="ECO:0000313" key="8">
    <source>
        <dbReference type="EMBL" id="KAJ1927538.1"/>
    </source>
</evidence>
<evidence type="ECO:0000256" key="2">
    <source>
        <dbReference type="ARBA" id="ARBA00022692"/>
    </source>
</evidence>
<feature type="transmembrane region" description="Helical" evidence="6">
    <location>
        <begin position="128"/>
        <end position="147"/>
    </location>
</feature>
<feature type="transmembrane region" description="Helical" evidence="6">
    <location>
        <begin position="20"/>
        <end position="42"/>
    </location>
</feature>
<dbReference type="InterPro" id="IPR050846">
    <property type="entry name" value="TLCD"/>
</dbReference>
<evidence type="ECO:0000256" key="5">
    <source>
        <dbReference type="PROSITE-ProRule" id="PRU00205"/>
    </source>
</evidence>
<dbReference type="OrthoDB" id="10266980at2759"/>
<comment type="subcellular location">
    <subcellularLocation>
        <location evidence="1">Membrane</location>
        <topology evidence="1">Multi-pass membrane protein</topology>
    </subcellularLocation>
</comment>
<organism evidence="8 9">
    <name type="scientific">Tieghemiomyces parasiticus</name>
    <dbReference type="NCBI Taxonomy" id="78921"/>
    <lineage>
        <taxon>Eukaryota</taxon>
        <taxon>Fungi</taxon>
        <taxon>Fungi incertae sedis</taxon>
        <taxon>Zoopagomycota</taxon>
        <taxon>Kickxellomycotina</taxon>
        <taxon>Dimargaritomycetes</taxon>
        <taxon>Dimargaritales</taxon>
        <taxon>Dimargaritaceae</taxon>
        <taxon>Tieghemiomyces</taxon>
    </lineage>
</organism>
<dbReference type="GO" id="GO:0005783">
    <property type="term" value="C:endoplasmic reticulum"/>
    <property type="evidence" value="ECO:0007669"/>
    <property type="project" value="TreeGrafter"/>
</dbReference>
<evidence type="ECO:0000256" key="1">
    <source>
        <dbReference type="ARBA" id="ARBA00004141"/>
    </source>
</evidence>
<proteinExistence type="predicted"/>
<feature type="transmembrane region" description="Helical" evidence="6">
    <location>
        <begin position="63"/>
        <end position="82"/>
    </location>
</feature>
<gene>
    <name evidence="8" type="ORF">IWQ60_002842</name>
</gene>
<evidence type="ECO:0000256" key="6">
    <source>
        <dbReference type="SAM" id="Phobius"/>
    </source>
</evidence>
<feature type="transmembrane region" description="Helical" evidence="6">
    <location>
        <begin position="102"/>
        <end position="121"/>
    </location>
</feature>
<name>A0A9W8AEE1_9FUNG</name>
<evidence type="ECO:0000256" key="3">
    <source>
        <dbReference type="ARBA" id="ARBA00022989"/>
    </source>
</evidence>
<dbReference type="PANTHER" id="PTHR13439:SF0">
    <property type="entry name" value="TOPOISOMERASE I DAMAGE AFFECTED PROTEIN 4"/>
    <property type="match status" value="1"/>
</dbReference>
<dbReference type="GO" id="GO:0055088">
    <property type="term" value="P:lipid homeostasis"/>
    <property type="evidence" value="ECO:0007669"/>
    <property type="project" value="TreeGrafter"/>
</dbReference>
<dbReference type="Proteomes" id="UP001150569">
    <property type="component" value="Unassembled WGS sequence"/>
</dbReference>
<dbReference type="SMART" id="SM00724">
    <property type="entry name" value="TLC"/>
    <property type="match status" value="1"/>
</dbReference>
<keyword evidence="2 5" id="KW-0812">Transmembrane</keyword>
<dbReference type="PANTHER" id="PTHR13439">
    <property type="entry name" value="CT120 PROTEIN"/>
    <property type="match status" value="1"/>
</dbReference>
<evidence type="ECO:0000313" key="9">
    <source>
        <dbReference type="Proteomes" id="UP001150569"/>
    </source>
</evidence>
<feature type="domain" description="TLC" evidence="7">
    <location>
        <begin position="56"/>
        <end position="235"/>
    </location>
</feature>
<sequence length="245" mass="28490">MEVHIRNFTSAIGAPKLADHWAVFLSSTVFWFLLYEASKVVFPRIFRQSFARFNKVQCINWHSRVVSLVHAVMVTAMCIPWLGHPDLTGDPITVYSHDAARLWAIIGGYFVWDVYINARYIKIWGPPFLMHGCVGLFFCVMVFRPIMNPYGPYLVLNELSTPFLNMHWFMDKVGMAGSNLQLINGVLLLVTFFFCRLSYGMYWYIRLYAISLMVLNCLNIIWFYKMIHSVRSRFTPQMAPKAKTT</sequence>
<feature type="transmembrane region" description="Helical" evidence="6">
    <location>
        <begin position="182"/>
        <end position="199"/>
    </location>
</feature>
<dbReference type="PROSITE" id="PS50922">
    <property type="entry name" value="TLC"/>
    <property type="match status" value="1"/>
</dbReference>
<comment type="caution">
    <text evidence="8">The sequence shown here is derived from an EMBL/GenBank/DDBJ whole genome shotgun (WGS) entry which is preliminary data.</text>
</comment>
<keyword evidence="9" id="KW-1185">Reference proteome</keyword>
<keyword evidence="4 5" id="KW-0472">Membrane</keyword>
<dbReference type="EMBL" id="JANBPT010000113">
    <property type="protein sequence ID" value="KAJ1927538.1"/>
    <property type="molecule type" value="Genomic_DNA"/>
</dbReference>
<feature type="transmembrane region" description="Helical" evidence="6">
    <location>
        <begin position="205"/>
        <end position="224"/>
    </location>
</feature>
<accession>A0A9W8AEE1</accession>
<dbReference type="AlphaFoldDB" id="A0A9W8AEE1"/>
<evidence type="ECO:0000259" key="7">
    <source>
        <dbReference type="PROSITE" id="PS50922"/>
    </source>
</evidence>
<dbReference type="GO" id="GO:0016020">
    <property type="term" value="C:membrane"/>
    <property type="evidence" value="ECO:0007669"/>
    <property type="project" value="UniProtKB-SubCell"/>
</dbReference>
<protein>
    <recommendedName>
        <fullName evidence="7">TLC domain-containing protein</fullName>
    </recommendedName>
</protein>
<evidence type="ECO:0000256" key="4">
    <source>
        <dbReference type="ARBA" id="ARBA00023136"/>
    </source>
</evidence>